<feature type="compositionally biased region" description="Acidic residues" evidence="1">
    <location>
        <begin position="503"/>
        <end position="513"/>
    </location>
</feature>
<feature type="region of interest" description="Disordered" evidence="1">
    <location>
        <begin position="492"/>
        <end position="513"/>
    </location>
</feature>
<dbReference type="AlphaFoldDB" id="A0A225VP93"/>
<organism evidence="2 3">
    <name type="scientific">Phytophthora megakarya</name>
    <dbReference type="NCBI Taxonomy" id="4795"/>
    <lineage>
        <taxon>Eukaryota</taxon>
        <taxon>Sar</taxon>
        <taxon>Stramenopiles</taxon>
        <taxon>Oomycota</taxon>
        <taxon>Peronosporomycetes</taxon>
        <taxon>Peronosporales</taxon>
        <taxon>Peronosporaceae</taxon>
        <taxon>Phytophthora</taxon>
    </lineage>
</organism>
<dbReference type="EMBL" id="NBNE01003611">
    <property type="protein sequence ID" value="OWZ07253.1"/>
    <property type="molecule type" value="Genomic_DNA"/>
</dbReference>
<reference evidence="3" key="1">
    <citation type="submission" date="2017-03" db="EMBL/GenBank/DDBJ databases">
        <title>Phytopthora megakarya and P. palmivora, two closely related causual agents of cacao black pod achieved similar genome size and gene model numbers by different mechanisms.</title>
        <authorList>
            <person name="Ali S."/>
            <person name="Shao J."/>
            <person name="Larry D.J."/>
            <person name="Kronmiller B."/>
            <person name="Shen D."/>
            <person name="Strem M.D."/>
            <person name="Melnick R.L."/>
            <person name="Guiltinan M.J."/>
            <person name="Tyler B.M."/>
            <person name="Meinhardt L.W."/>
            <person name="Bailey B.A."/>
        </authorList>
    </citation>
    <scope>NUCLEOTIDE SEQUENCE [LARGE SCALE GENOMIC DNA]</scope>
    <source>
        <strain evidence="3">zdho120</strain>
    </source>
</reference>
<accession>A0A225VP93</accession>
<evidence type="ECO:0000313" key="3">
    <source>
        <dbReference type="Proteomes" id="UP000198211"/>
    </source>
</evidence>
<feature type="region of interest" description="Disordered" evidence="1">
    <location>
        <begin position="181"/>
        <end position="228"/>
    </location>
</feature>
<keyword evidence="3" id="KW-1185">Reference proteome</keyword>
<comment type="caution">
    <text evidence="2">The sequence shown here is derived from an EMBL/GenBank/DDBJ whole genome shotgun (WGS) entry which is preliminary data.</text>
</comment>
<feature type="region of interest" description="Disordered" evidence="1">
    <location>
        <begin position="296"/>
        <end position="357"/>
    </location>
</feature>
<feature type="compositionally biased region" description="Basic and acidic residues" evidence="1">
    <location>
        <begin position="187"/>
        <end position="196"/>
    </location>
</feature>
<sequence>MRDVRGVVHVAVRVPSLSAVQLDTFRGWSSGTTALSQIFCPQRISKSPTSFGRRVLNTLNALRLALDHIVTLEPLQNLAMTADPGSATANALLTMTLHRSQDQLAESHREWKVALREVEALTTVALRAVVARTRIALNHEHQGWSQTEERLERLGMAHADLERSLSEAAAETARLQSALDMATAESQEARSERDVAQDEQDVAQAERDAAQAKLAARPPAPPSDAVPKVDHDAEVAGLRNSLQALQVANVILQQDRDRLRGLADSQALVAYFVSMGVNGDGAAFQEHMQATYRHYESDVPEGLPKDDYEMGDGDDDVDDPQEEDAGDGDDDDDVEFLPGDGTQSPLRLSADGQRQVRPRVYTLQTNPKALFYRAMDEDAEPPRSDDDLSKLLLADADLSDVRLDVLELWRMDSDGCTLTGAEDVVLGATAEDIVVHANLRRDVLSEIIRRLLCLRSLDDVDWLKHVPEEYFDRAYKGTEETGWVVGVDRPWPPVPTEPHEASEPSDGDDVISDMEDEAPITPKKVRRRRLSLPRNAAPDFCHTDTADAISWFVNGVQVHPASQSGKHQIRGFPDYEDTMFRNREEVFWFACKEVYEECPSGFSDDLLILASEYVLLMFVHRRAQWERGHWVVFDRSSEAQEQVHLDRASRQRLWYKALTKLRLR</sequence>
<dbReference type="Proteomes" id="UP000198211">
    <property type="component" value="Unassembled WGS sequence"/>
</dbReference>
<name>A0A225VP93_9STRA</name>
<gene>
    <name evidence="2" type="ORF">PHMEG_00020376</name>
</gene>
<feature type="compositionally biased region" description="Basic and acidic residues" evidence="1">
    <location>
        <begin position="296"/>
        <end position="308"/>
    </location>
</feature>
<dbReference type="OrthoDB" id="145589at2759"/>
<protein>
    <submittedName>
        <fullName evidence="2">Uncharacterized protein</fullName>
    </submittedName>
</protein>
<evidence type="ECO:0000313" key="2">
    <source>
        <dbReference type="EMBL" id="OWZ07253.1"/>
    </source>
</evidence>
<proteinExistence type="predicted"/>
<feature type="compositionally biased region" description="Acidic residues" evidence="1">
    <location>
        <begin position="309"/>
        <end position="335"/>
    </location>
</feature>
<evidence type="ECO:0000256" key="1">
    <source>
        <dbReference type="SAM" id="MobiDB-lite"/>
    </source>
</evidence>